<organism evidence="6 7">
    <name type="scientific">Amycolatopsis carbonis</name>
    <dbReference type="NCBI Taxonomy" id="715471"/>
    <lineage>
        <taxon>Bacteria</taxon>
        <taxon>Bacillati</taxon>
        <taxon>Actinomycetota</taxon>
        <taxon>Actinomycetes</taxon>
        <taxon>Pseudonocardiales</taxon>
        <taxon>Pseudonocardiaceae</taxon>
        <taxon>Amycolatopsis</taxon>
    </lineage>
</organism>
<evidence type="ECO:0000256" key="2">
    <source>
        <dbReference type="ARBA" id="ARBA00023125"/>
    </source>
</evidence>
<accession>A0A9Y2MWG6</accession>
<dbReference type="InterPro" id="IPR050109">
    <property type="entry name" value="HTH-type_TetR-like_transc_reg"/>
</dbReference>
<keyword evidence="1" id="KW-0805">Transcription regulation</keyword>
<keyword evidence="7" id="KW-1185">Reference proteome</keyword>
<dbReference type="Gene3D" id="1.10.357.10">
    <property type="entry name" value="Tetracycline Repressor, domain 2"/>
    <property type="match status" value="1"/>
</dbReference>
<evidence type="ECO:0000256" key="3">
    <source>
        <dbReference type="ARBA" id="ARBA00023163"/>
    </source>
</evidence>
<dbReference type="KEGG" id="acab:QRX50_42230"/>
<gene>
    <name evidence="6" type="ORF">QRX50_42230</name>
</gene>
<reference evidence="6 7" key="1">
    <citation type="submission" date="2023-06" db="EMBL/GenBank/DDBJ databases">
        <authorList>
            <person name="Oyuntsetseg B."/>
            <person name="Kim S.B."/>
        </authorList>
    </citation>
    <scope>NUCLEOTIDE SEQUENCE [LARGE SCALE GENOMIC DNA]</scope>
    <source>
        <strain evidence="6 7">2-15</strain>
    </source>
</reference>
<feature type="domain" description="HTH tetR-type" evidence="5">
    <location>
        <begin position="11"/>
        <end position="71"/>
    </location>
</feature>
<dbReference type="InterPro" id="IPR009057">
    <property type="entry name" value="Homeodomain-like_sf"/>
</dbReference>
<dbReference type="Pfam" id="PF00440">
    <property type="entry name" value="TetR_N"/>
    <property type="match status" value="1"/>
</dbReference>
<evidence type="ECO:0000259" key="5">
    <source>
        <dbReference type="PROSITE" id="PS50977"/>
    </source>
</evidence>
<dbReference type="EMBL" id="CP127294">
    <property type="protein sequence ID" value="WIX77949.1"/>
    <property type="molecule type" value="Genomic_DNA"/>
</dbReference>
<dbReference type="AlphaFoldDB" id="A0A9Y2MWG6"/>
<evidence type="ECO:0000256" key="1">
    <source>
        <dbReference type="ARBA" id="ARBA00023015"/>
    </source>
</evidence>
<dbReference type="RefSeq" id="WP_285968683.1">
    <property type="nucleotide sequence ID" value="NZ_CP127294.1"/>
</dbReference>
<keyword evidence="2 4" id="KW-0238">DNA-binding</keyword>
<evidence type="ECO:0000313" key="7">
    <source>
        <dbReference type="Proteomes" id="UP001236014"/>
    </source>
</evidence>
<dbReference type="PROSITE" id="PS01081">
    <property type="entry name" value="HTH_TETR_1"/>
    <property type="match status" value="1"/>
</dbReference>
<name>A0A9Y2MWG6_9PSEU</name>
<dbReference type="PANTHER" id="PTHR30055">
    <property type="entry name" value="HTH-TYPE TRANSCRIPTIONAL REGULATOR RUTR"/>
    <property type="match status" value="1"/>
</dbReference>
<dbReference type="SUPFAM" id="SSF46689">
    <property type="entry name" value="Homeodomain-like"/>
    <property type="match status" value="1"/>
</dbReference>
<dbReference type="PRINTS" id="PR00455">
    <property type="entry name" value="HTHTETR"/>
</dbReference>
<dbReference type="InterPro" id="IPR023772">
    <property type="entry name" value="DNA-bd_HTH_TetR-type_CS"/>
</dbReference>
<protein>
    <submittedName>
        <fullName evidence="6">Helix-turn-helix domain-containing protein</fullName>
    </submittedName>
</protein>
<feature type="DNA-binding region" description="H-T-H motif" evidence="4">
    <location>
        <begin position="34"/>
        <end position="53"/>
    </location>
</feature>
<dbReference type="Proteomes" id="UP001236014">
    <property type="component" value="Chromosome"/>
</dbReference>
<dbReference type="InterPro" id="IPR001647">
    <property type="entry name" value="HTH_TetR"/>
</dbReference>
<sequence length="186" mass="19930">MDTGRKLLPRAERRAQILAAARTAFARDGYAATTIELVAREAGVTATIIYRHFAGKPDLYRAVLDDVRDRLRAATADRPDPVRAAVSAAASDPDGFRLLFRHVAREPEFSEWAADFRSRSSMVAESALPAEIPDPAGRSWAAALLTTLTVETILTWLDAGRPASEETVATAIDAASAALITTIGAP</sequence>
<proteinExistence type="predicted"/>
<keyword evidence="3" id="KW-0804">Transcription</keyword>
<evidence type="ECO:0000256" key="4">
    <source>
        <dbReference type="PROSITE-ProRule" id="PRU00335"/>
    </source>
</evidence>
<dbReference type="PROSITE" id="PS50977">
    <property type="entry name" value="HTH_TETR_2"/>
    <property type="match status" value="1"/>
</dbReference>
<evidence type="ECO:0000313" key="6">
    <source>
        <dbReference type="EMBL" id="WIX77949.1"/>
    </source>
</evidence>
<dbReference type="PANTHER" id="PTHR30055:SF234">
    <property type="entry name" value="HTH-TYPE TRANSCRIPTIONAL REGULATOR BETI"/>
    <property type="match status" value="1"/>
</dbReference>
<dbReference type="GO" id="GO:0003700">
    <property type="term" value="F:DNA-binding transcription factor activity"/>
    <property type="evidence" value="ECO:0007669"/>
    <property type="project" value="TreeGrafter"/>
</dbReference>
<dbReference type="GO" id="GO:0000976">
    <property type="term" value="F:transcription cis-regulatory region binding"/>
    <property type="evidence" value="ECO:0007669"/>
    <property type="project" value="TreeGrafter"/>
</dbReference>